<dbReference type="PROSITE" id="PS50949">
    <property type="entry name" value="HTH_GNTR"/>
    <property type="match status" value="1"/>
</dbReference>
<dbReference type="PANTHER" id="PTHR43537">
    <property type="entry name" value="TRANSCRIPTIONAL REGULATOR, GNTR FAMILY"/>
    <property type="match status" value="1"/>
</dbReference>
<dbReference type="Pfam" id="PF00392">
    <property type="entry name" value="GntR"/>
    <property type="match status" value="1"/>
</dbReference>
<evidence type="ECO:0000256" key="1">
    <source>
        <dbReference type="ARBA" id="ARBA00023015"/>
    </source>
</evidence>
<gene>
    <name evidence="5" type="primary">pdhR</name>
    <name evidence="5" type="ORF">DSCA_24100</name>
</gene>
<dbReference type="EMBL" id="AP021874">
    <property type="protein sequence ID" value="BBO68480.1"/>
    <property type="molecule type" value="Genomic_DNA"/>
</dbReference>
<dbReference type="SUPFAM" id="SSF46785">
    <property type="entry name" value="Winged helix' DNA-binding domain"/>
    <property type="match status" value="1"/>
</dbReference>
<evidence type="ECO:0000259" key="4">
    <source>
        <dbReference type="PROSITE" id="PS50949"/>
    </source>
</evidence>
<dbReference type="Gene3D" id="1.10.10.10">
    <property type="entry name" value="Winged helix-like DNA-binding domain superfamily/Winged helix DNA-binding domain"/>
    <property type="match status" value="1"/>
</dbReference>
<dbReference type="OrthoDB" id="5296437at2"/>
<protein>
    <submittedName>
        <fullName evidence="5">GntR family transcriptional regulator</fullName>
    </submittedName>
</protein>
<keyword evidence="2" id="KW-0238">DNA-binding</keyword>
<dbReference type="Pfam" id="PF07729">
    <property type="entry name" value="FCD"/>
    <property type="match status" value="1"/>
</dbReference>
<name>A0A5K7YJZ1_9BACT</name>
<dbReference type="InterPro" id="IPR000524">
    <property type="entry name" value="Tscrpt_reg_HTH_GntR"/>
</dbReference>
<evidence type="ECO:0000256" key="3">
    <source>
        <dbReference type="ARBA" id="ARBA00023163"/>
    </source>
</evidence>
<dbReference type="CDD" id="cd07377">
    <property type="entry name" value="WHTH_GntR"/>
    <property type="match status" value="1"/>
</dbReference>
<keyword evidence="6" id="KW-1185">Reference proteome</keyword>
<dbReference type="SMART" id="SM00895">
    <property type="entry name" value="FCD"/>
    <property type="match status" value="1"/>
</dbReference>
<dbReference type="PANTHER" id="PTHR43537:SF5">
    <property type="entry name" value="UXU OPERON TRANSCRIPTIONAL REGULATOR"/>
    <property type="match status" value="1"/>
</dbReference>
<evidence type="ECO:0000256" key="2">
    <source>
        <dbReference type="ARBA" id="ARBA00023125"/>
    </source>
</evidence>
<dbReference type="GO" id="GO:0003677">
    <property type="term" value="F:DNA binding"/>
    <property type="evidence" value="ECO:0007669"/>
    <property type="project" value="UniProtKB-KW"/>
</dbReference>
<sequence>MAGYKSLKKPLLSQEVKNAIQSSIADATFKPGEKLPSERELVDQFQVSRVTIREALRNLQSAGLIEIRRGVYAGAYVSEPNSDPITENFRNLIHMGHIGFSHLIDARLYIEPRASEIAAKYRSDDDIDRLRQLLDRAESQIPNSRKDARLTNVSFHCEVAKITKNPIIIFITESITQSYSATIIELTRTRLKRQVIQKFIQGHREILDAIIKRNSAEAYEMTRRHLLATYQAYARVMPADQVQEIDRRIRQENHFGG</sequence>
<dbReference type="PRINTS" id="PR00035">
    <property type="entry name" value="HTHGNTR"/>
</dbReference>
<dbReference type="InterPro" id="IPR008920">
    <property type="entry name" value="TF_FadR/GntR_C"/>
</dbReference>
<keyword evidence="1" id="KW-0805">Transcription regulation</keyword>
<dbReference type="InterPro" id="IPR011711">
    <property type="entry name" value="GntR_C"/>
</dbReference>
<proteinExistence type="predicted"/>
<dbReference type="Gene3D" id="1.20.120.530">
    <property type="entry name" value="GntR ligand-binding domain-like"/>
    <property type="match status" value="1"/>
</dbReference>
<keyword evidence="3" id="KW-0804">Transcription</keyword>
<dbReference type="GO" id="GO:0003700">
    <property type="term" value="F:DNA-binding transcription factor activity"/>
    <property type="evidence" value="ECO:0007669"/>
    <property type="project" value="InterPro"/>
</dbReference>
<reference evidence="5 6" key="1">
    <citation type="submission" date="2019-11" db="EMBL/GenBank/DDBJ databases">
        <title>Comparative genomics of hydrocarbon-degrading Desulfosarcina strains.</title>
        <authorList>
            <person name="Watanabe M."/>
            <person name="Kojima H."/>
            <person name="Fukui M."/>
        </authorList>
    </citation>
    <scope>NUCLEOTIDE SEQUENCE [LARGE SCALE GENOMIC DNA]</scope>
    <source>
        <strain evidence="5 6">PL12</strain>
    </source>
</reference>
<dbReference type="InterPro" id="IPR036388">
    <property type="entry name" value="WH-like_DNA-bd_sf"/>
</dbReference>
<dbReference type="InterPro" id="IPR036390">
    <property type="entry name" value="WH_DNA-bd_sf"/>
</dbReference>
<feature type="domain" description="HTH gntR-type" evidence="4">
    <location>
        <begin position="10"/>
        <end position="80"/>
    </location>
</feature>
<evidence type="ECO:0000313" key="5">
    <source>
        <dbReference type="EMBL" id="BBO68480.1"/>
    </source>
</evidence>
<dbReference type="Proteomes" id="UP000427906">
    <property type="component" value="Chromosome"/>
</dbReference>
<accession>A0A5K7YJZ1</accession>
<dbReference type="KEGG" id="dalk:DSCA_24100"/>
<dbReference type="SUPFAM" id="SSF48008">
    <property type="entry name" value="GntR ligand-binding domain-like"/>
    <property type="match status" value="1"/>
</dbReference>
<dbReference type="AlphaFoldDB" id="A0A5K7YJZ1"/>
<dbReference type="SMART" id="SM00345">
    <property type="entry name" value="HTH_GNTR"/>
    <property type="match status" value="1"/>
</dbReference>
<organism evidence="5 6">
    <name type="scientific">Desulfosarcina alkanivorans</name>
    <dbReference type="NCBI Taxonomy" id="571177"/>
    <lineage>
        <taxon>Bacteria</taxon>
        <taxon>Pseudomonadati</taxon>
        <taxon>Thermodesulfobacteriota</taxon>
        <taxon>Desulfobacteria</taxon>
        <taxon>Desulfobacterales</taxon>
        <taxon>Desulfosarcinaceae</taxon>
        <taxon>Desulfosarcina</taxon>
    </lineage>
</organism>
<dbReference type="RefSeq" id="WP_155316639.1">
    <property type="nucleotide sequence ID" value="NZ_AP021874.1"/>
</dbReference>
<evidence type="ECO:0000313" key="6">
    <source>
        <dbReference type="Proteomes" id="UP000427906"/>
    </source>
</evidence>